<evidence type="ECO:0000256" key="1">
    <source>
        <dbReference type="ARBA" id="ARBA00004123"/>
    </source>
</evidence>
<dbReference type="PANTHER" id="PTHR12748">
    <property type="entry name" value="ORIGIN RECOGNITION COMPLEX SUBUNIT 3"/>
    <property type="match status" value="1"/>
</dbReference>
<keyword evidence="3" id="KW-0235">DNA replication</keyword>
<evidence type="ECO:0000256" key="3">
    <source>
        <dbReference type="ARBA" id="ARBA00022705"/>
    </source>
</evidence>
<keyword evidence="5" id="KW-0539">Nucleus</keyword>
<dbReference type="GO" id="GO:0005664">
    <property type="term" value="C:nuclear origin of replication recognition complex"/>
    <property type="evidence" value="ECO:0007669"/>
    <property type="project" value="InterPro"/>
</dbReference>
<feature type="compositionally biased region" description="Basic residues" evidence="6">
    <location>
        <begin position="38"/>
        <end position="51"/>
    </location>
</feature>
<dbReference type="InterPro" id="IPR020795">
    <property type="entry name" value="ORC3"/>
</dbReference>
<gene>
    <name evidence="9" type="ORF">JCGZ_02570</name>
</gene>
<dbReference type="EMBL" id="KK914347">
    <property type="protein sequence ID" value="KDP39550.1"/>
    <property type="molecule type" value="Genomic_DNA"/>
</dbReference>
<keyword evidence="4" id="KW-0238">DNA-binding</keyword>
<dbReference type="InterPro" id="IPR045667">
    <property type="entry name" value="ORC3_N"/>
</dbReference>
<reference evidence="9 10" key="1">
    <citation type="journal article" date="2014" name="PLoS ONE">
        <title>Global Analysis of Gene Expression Profiles in Physic Nut (Jatropha curcas L.) Seedlings Exposed to Salt Stress.</title>
        <authorList>
            <person name="Zhang L."/>
            <person name="Zhang C."/>
            <person name="Wu P."/>
            <person name="Chen Y."/>
            <person name="Li M."/>
            <person name="Jiang H."/>
            <person name="Wu G."/>
        </authorList>
    </citation>
    <scope>NUCLEOTIDE SEQUENCE [LARGE SCALE GENOMIC DNA]</scope>
    <source>
        <strain evidence="10">cv. GZQX0401</strain>
        <tissue evidence="9">Young leaves</tissue>
    </source>
</reference>
<name>A0A067L4W6_JATCU</name>
<dbReference type="OrthoDB" id="10265211at2759"/>
<evidence type="ECO:0000256" key="2">
    <source>
        <dbReference type="ARBA" id="ARBA00010977"/>
    </source>
</evidence>
<dbReference type="Pfam" id="PF07034">
    <property type="entry name" value="ORC3_N"/>
    <property type="match status" value="1"/>
</dbReference>
<dbReference type="PANTHER" id="PTHR12748:SF0">
    <property type="entry name" value="ORIGIN RECOGNITION COMPLEX SUBUNIT 3"/>
    <property type="match status" value="1"/>
</dbReference>
<accession>A0A067L4W6</accession>
<comment type="subcellular location">
    <subcellularLocation>
        <location evidence="1">Nucleus</location>
    </subcellularLocation>
</comment>
<dbReference type="KEGG" id="jcu:105632482"/>
<keyword evidence="10" id="KW-1185">Reference proteome</keyword>
<dbReference type="AlphaFoldDB" id="A0A067L4W6"/>
<dbReference type="CDD" id="cd20704">
    <property type="entry name" value="Orc3"/>
    <property type="match status" value="1"/>
</dbReference>
<dbReference type="GO" id="GO:0031261">
    <property type="term" value="C:DNA replication preinitiation complex"/>
    <property type="evidence" value="ECO:0007669"/>
    <property type="project" value="TreeGrafter"/>
</dbReference>
<dbReference type="STRING" id="180498.A0A067L4W6"/>
<evidence type="ECO:0000256" key="6">
    <source>
        <dbReference type="SAM" id="MobiDB-lite"/>
    </source>
</evidence>
<evidence type="ECO:0000259" key="8">
    <source>
        <dbReference type="Pfam" id="PF18137"/>
    </source>
</evidence>
<dbReference type="Pfam" id="PF18137">
    <property type="entry name" value="WHD_ORC"/>
    <property type="match status" value="1"/>
</dbReference>
<feature type="domain" description="Origin recognition complex subunit 3 winged helix C-terminal" evidence="8">
    <location>
        <begin position="616"/>
        <end position="743"/>
    </location>
</feature>
<comment type="similarity">
    <text evidence="2">Belongs to the ORC3 family.</text>
</comment>
<dbReference type="GO" id="GO:0006270">
    <property type="term" value="P:DNA replication initiation"/>
    <property type="evidence" value="ECO:0007669"/>
    <property type="project" value="TreeGrafter"/>
</dbReference>
<proteinExistence type="inferred from homology"/>
<evidence type="ECO:0000259" key="7">
    <source>
        <dbReference type="Pfam" id="PF07034"/>
    </source>
</evidence>
<dbReference type="InterPro" id="IPR040855">
    <property type="entry name" value="ORC_WH_C"/>
</dbReference>
<dbReference type="GO" id="GO:0005656">
    <property type="term" value="C:nuclear pre-replicative complex"/>
    <property type="evidence" value="ECO:0007669"/>
    <property type="project" value="TreeGrafter"/>
</dbReference>
<evidence type="ECO:0000313" key="10">
    <source>
        <dbReference type="Proteomes" id="UP000027138"/>
    </source>
</evidence>
<dbReference type="Proteomes" id="UP000027138">
    <property type="component" value="Unassembled WGS sequence"/>
</dbReference>
<evidence type="ECO:0000313" key="9">
    <source>
        <dbReference type="EMBL" id="KDP39550.1"/>
    </source>
</evidence>
<feature type="domain" description="Origin recognition complex subunit 3 N-terminal" evidence="7">
    <location>
        <begin position="56"/>
        <end position="363"/>
    </location>
</feature>
<sequence length="745" mass="84350">MAQSTAATATDSPHLLAPDVTESNLQPFFVLHEGSSHKSNKKSTRTAKTRRRIDLSPTLTKNGENTETEKVEDSDDHQYLAKRMEAFEAVWSKIESTIKAVLRNLNASSFNEIHQWVCESFKTLTSFGTPSFHEATRPFPLVQGVISKQVFTGVVLTKNMEFVDDLLTFEELGLHLKSKGCHVANLSSLDFSVKNGIGGCLRSLLRQLVMVTLDAPDISILATWYREQGNCNNPIVVIIDDLERCCGSVLSDFILMLSEWILKIPVILIMGVATTLDALRNILPSNMIHHLCPCNFILRTPSERMDAIVEAVLVKQCSGFCISHKVAVFLRSYFVCQDGTITSFIKALKIACAQHFSMESLSFILPWFLLEEESEVLEGENYGLSPEIVLKRAFDLPSCRRNKMAEQNGDILVHGLSELKKLQKQWSTIVMCLYEVVKCDKFLLLDLCCEALDPELGMLRVSDTHRGLQEDSIVFPTEQDLQKKYTSLRRGGIISQAMHKVRDLPAMQLWKLLKGWEKHTIDIPQINDKVKELLSVLKFEDGKNLKRDLVDISKRRASQSHLNFEKDLKAATEKAARLAESMVGDYMQPIESIAFHEIVCFKHVEQLQVALIGDPRKRIQVDLLEFHNIIRCSCCSRSGNSLLPSMNDSSIMYSLAREQDDLINLHDWYQSFKLVILSSSNKGKHRTKHFPSPKKRKVATEAAKPTEESIQARFCRAVTELQLTGFIRMPSKRRPDYVQRVAFGL</sequence>
<organism evidence="9 10">
    <name type="scientific">Jatropha curcas</name>
    <name type="common">Barbados nut</name>
    <dbReference type="NCBI Taxonomy" id="180498"/>
    <lineage>
        <taxon>Eukaryota</taxon>
        <taxon>Viridiplantae</taxon>
        <taxon>Streptophyta</taxon>
        <taxon>Embryophyta</taxon>
        <taxon>Tracheophyta</taxon>
        <taxon>Spermatophyta</taxon>
        <taxon>Magnoliopsida</taxon>
        <taxon>eudicotyledons</taxon>
        <taxon>Gunneridae</taxon>
        <taxon>Pentapetalae</taxon>
        <taxon>rosids</taxon>
        <taxon>fabids</taxon>
        <taxon>Malpighiales</taxon>
        <taxon>Euphorbiaceae</taxon>
        <taxon>Crotonoideae</taxon>
        <taxon>Jatropheae</taxon>
        <taxon>Jatropha</taxon>
    </lineage>
</organism>
<protein>
    <submittedName>
        <fullName evidence="9">Uncharacterized protein</fullName>
    </submittedName>
</protein>
<feature type="region of interest" description="Disordered" evidence="6">
    <location>
        <begin position="32"/>
        <end position="73"/>
    </location>
</feature>
<evidence type="ECO:0000256" key="4">
    <source>
        <dbReference type="ARBA" id="ARBA00023125"/>
    </source>
</evidence>
<dbReference type="GO" id="GO:0003688">
    <property type="term" value="F:DNA replication origin binding"/>
    <property type="evidence" value="ECO:0007669"/>
    <property type="project" value="TreeGrafter"/>
</dbReference>
<evidence type="ECO:0000256" key="5">
    <source>
        <dbReference type="ARBA" id="ARBA00023242"/>
    </source>
</evidence>